<sequence>MSEDNPMSEDMFRCLLCADGTTFAYTYMEVCIRTKVTFAQCTDAQCSHNRTKQQLTCGDTSFHLRNPDLGRSE</sequence>
<evidence type="ECO:0000313" key="2">
    <source>
        <dbReference type="Proteomes" id="UP001152320"/>
    </source>
</evidence>
<dbReference type="EMBL" id="JAIZAY010000008">
    <property type="protein sequence ID" value="KAJ8036910.1"/>
    <property type="molecule type" value="Genomic_DNA"/>
</dbReference>
<gene>
    <name evidence="1" type="ORF">HOLleu_17574</name>
</gene>
<evidence type="ECO:0000313" key="1">
    <source>
        <dbReference type="EMBL" id="KAJ8036910.1"/>
    </source>
</evidence>
<proteinExistence type="predicted"/>
<organism evidence="1 2">
    <name type="scientific">Holothuria leucospilota</name>
    <name type="common">Black long sea cucumber</name>
    <name type="synonym">Mertensiothuria leucospilota</name>
    <dbReference type="NCBI Taxonomy" id="206669"/>
    <lineage>
        <taxon>Eukaryota</taxon>
        <taxon>Metazoa</taxon>
        <taxon>Echinodermata</taxon>
        <taxon>Eleutherozoa</taxon>
        <taxon>Echinozoa</taxon>
        <taxon>Holothuroidea</taxon>
        <taxon>Aspidochirotacea</taxon>
        <taxon>Aspidochirotida</taxon>
        <taxon>Holothuriidae</taxon>
        <taxon>Holothuria</taxon>
    </lineage>
</organism>
<dbReference type="AlphaFoldDB" id="A0A9Q1C1V6"/>
<protein>
    <submittedName>
        <fullName evidence="1">Uncharacterized protein</fullName>
    </submittedName>
</protein>
<name>A0A9Q1C1V6_HOLLE</name>
<accession>A0A9Q1C1V6</accession>
<keyword evidence="2" id="KW-1185">Reference proteome</keyword>
<comment type="caution">
    <text evidence="1">The sequence shown here is derived from an EMBL/GenBank/DDBJ whole genome shotgun (WGS) entry which is preliminary data.</text>
</comment>
<reference evidence="1" key="1">
    <citation type="submission" date="2021-10" db="EMBL/GenBank/DDBJ databases">
        <title>Tropical sea cucumber genome reveals ecological adaptation and Cuvierian tubules defense mechanism.</title>
        <authorList>
            <person name="Chen T."/>
        </authorList>
    </citation>
    <scope>NUCLEOTIDE SEQUENCE</scope>
    <source>
        <strain evidence="1">Nanhai2018</strain>
        <tissue evidence="1">Muscle</tissue>
    </source>
</reference>
<dbReference type="Proteomes" id="UP001152320">
    <property type="component" value="Chromosome 8"/>
</dbReference>